<dbReference type="InterPro" id="IPR013785">
    <property type="entry name" value="Aldolase_TIM"/>
</dbReference>
<dbReference type="AlphaFoldDB" id="A0A9X2LAV9"/>
<dbReference type="EMBL" id="JANIBC010000015">
    <property type="protein sequence ID" value="MCQ8186282.1"/>
    <property type="molecule type" value="Genomic_DNA"/>
</dbReference>
<sequence length="206" mass="21890">MRSSPFMDPPVADFTSRVIVLNEAAWRLRRAAPRPAELPFALALFSDEKRTPDILKMAEGLPDGGEPIAVIFRHDGLPADERLRLAGEVRDVVQAKGHLFLMARRPLPGADGVHAGEGEGLRTAPVHDEDEIVRAVMDEVDAAFLSPVYATQSHPGATPLGRSRAVALAQAARVPLLALGGMNERTAASLEGAPFQGFGAIGAFTG</sequence>
<dbReference type="InterPro" id="IPR022998">
    <property type="entry name" value="ThiamineP_synth_TenI"/>
</dbReference>
<comment type="caution">
    <text evidence="2">The sequence shown here is derived from an EMBL/GenBank/DDBJ whole genome shotgun (WGS) entry which is preliminary data.</text>
</comment>
<dbReference type="InterPro" id="IPR036206">
    <property type="entry name" value="ThiamineP_synth_sf"/>
</dbReference>
<dbReference type="SUPFAM" id="SSF51391">
    <property type="entry name" value="Thiamin phosphate synthase"/>
    <property type="match status" value="1"/>
</dbReference>
<name>A0A9X2LAV9_9PROT</name>
<dbReference type="Pfam" id="PF02581">
    <property type="entry name" value="TMP-TENI"/>
    <property type="match status" value="1"/>
</dbReference>
<evidence type="ECO:0000313" key="3">
    <source>
        <dbReference type="Proteomes" id="UP001142610"/>
    </source>
</evidence>
<reference evidence="2" key="1">
    <citation type="submission" date="2022-07" db="EMBL/GenBank/DDBJ databases">
        <title>Parvularcula maris sp. nov., an algicidal bacterium isolated from seawater.</title>
        <authorList>
            <person name="Li F."/>
        </authorList>
    </citation>
    <scope>NUCLEOTIDE SEQUENCE</scope>
    <source>
        <strain evidence="2">BGMRC 0090</strain>
    </source>
</reference>
<dbReference type="Proteomes" id="UP001142610">
    <property type="component" value="Unassembled WGS sequence"/>
</dbReference>
<dbReference type="CDD" id="cd00564">
    <property type="entry name" value="TMP_TenI"/>
    <property type="match status" value="1"/>
</dbReference>
<keyword evidence="3" id="KW-1185">Reference proteome</keyword>
<accession>A0A9X2LAV9</accession>
<feature type="domain" description="Thiamine phosphate synthase/TenI" evidence="1">
    <location>
        <begin position="51"/>
        <end position="193"/>
    </location>
</feature>
<proteinExistence type="predicted"/>
<dbReference type="GO" id="GO:0009228">
    <property type="term" value="P:thiamine biosynthetic process"/>
    <property type="evidence" value="ECO:0007669"/>
    <property type="project" value="UniProtKB-KW"/>
</dbReference>
<evidence type="ECO:0000313" key="2">
    <source>
        <dbReference type="EMBL" id="MCQ8186282.1"/>
    </source>
</evidence>
<protein>
    <submittedName>
        <fullName evidence="2">Thiamine phosphate synthase</fullName>
    </submittedName>
</protein>
<evidence type="ECO:0000259" key="1">
    <source>
        <dbReference type="Pfam" id="PF02581"/>
    </source>
</evidence>
<gene>
    <name evidence="2" type="ORF">NOG11_12910</name>
</gene>
<dbReference type="Gene3D" id="3.20.20.70">
    <property type="entry name" value="Aldolase class I"/>
    <property type="match status" value="1"/>
</dbReference>
<organism evidence="2 3">
    <name type="scientific">Parvularcula maris</name>
    <dbReference type="NCBI Taxonomy" id="2965077"/>
    <lineage>
        <taxon>Bacteria</taxon>
        <taxon>Pseudomonadati</taxon>
        <taxon>Pseudomonadota</taxon>
        <taxon>Alphaproteobacteria</taxon>
        <taxon>Parvularculales</taxon>
        <taxon>Parvularculaceae</taxon>
        <taxon>Parvularcula</taxon>
    </lineage>
</organism>